<proteinExistence type="inferred from homology"/>
<dbReference type="InterPro" id="IPR013785">
    <property type="entry name" value="Aldolase_TIM"/>
</dbReference>
<dbReference type="KEGG" id="manq:L1994_09920"/>
<evidence type="ECO:0000256" key="9">
    <source>
        <dbReference type="ARBA" id="ARBA00029993"/>
    </source>
</evidence>
<dbReference type="Pfam" id="PF08502">
    <property type="entry name" value="LeuA_dimer"/>
    <property type="match status" value="1"/>
</dbReference>
<dbReference type="GO" id="GO:0019298">
    <property type="term" value="P:coenzyme B biosynthetic process"/>
    <property type="evidence" value="ECO:0007669"/>
    <property type="project" value="TreeGrafter"/>
</dbReference>
<keyword evidence="8" id="KW-0100">Branched-chain amino acid biosynthesis</keyword>
<comment type="function">
    <text evidence="1">Catalyzes the condensation of the acetyl group of acetyl-CoA with 3-methyl-2-oxobutanoate (2-oxoisovalerate) to form 3-carboxy-3-hydroxy-4-methylpentanoate (2-isopropylmalate).</text>
</comment>
<dbReference type="PROSITE" id="PS00816">
    <property type="entry name" value="AIPM_HOMOCIT_SYNTH_2"/>
    <property type="match status" value="1"/>
</dbReference>
<evidence type="ECO:0000256" key="5">
    <source>
        <dbReference type="ARBA" id="ARBA00022605"/>
    </source>
</evidence>
<evidence type="ECO:0000256" key="1">
    <source>
        <dbReference type="ARBA" id="ARBA00003715"/>
    </source>
</evidence>
<gene>
    <name evidence="13" type="ORF">L1994_09920</name>
</gene>
<dbReference type="InterPro" id="IPR013709">
    <property type="entry name" value="2-isopropylmalate_synth_dimer"/>
</dbReference>
<dbReference type="SUPFAM" id="SSF110921">
    <property type="entry name" value="2-isopropylmalate synthase LeuA, allosteric (dimerisation) domain"/>
    <property type="match status" value="1"/>
</dbReference>
<evidence type="ECO:0000256" key="6">
    <source>
        <dbReference type="ARBA" id="ARBA00022624"/>
    </source>
</evidence>
<dbReference type="GeneID" id="79950716"/>
<keyword evidence="4" id="KW-0432">Leucine biosynthesis</keyword>
<dbReference type="Gene3D" id="3.30.160.270">
    <property type="match status" value="1"/>
</dbReference>
<evidence type="ECO:0000256" key="3">
    <source>
        <dbReference type="ARBA" id="ARBA00012973"/>
    </source>
</evidence>
<feature type="domain" description="Pyruvate carboxyltransferase" evidence="12">
    <location>
        <begin position="25"/>
        <end position="276"/>
    </location>
</feature>
<dbReference type="PANTHER" id="PTHR10277:SF9">
    <property type="entry name" value="2-ISOPROPYLMALATE SYNTHASE 1, CHLOROPLASTIC-RELATED"/>
    <property type="match status" value="1"/>
</dbReference>
<dbReference type="CDD" id="cd07940">
    <property type="entry name" value="DRE_TIM_IPMS"/>
    <property type="match status" value="1"/>
</dbReference>
<protein>
    <recommendedName>
        <fullName evidence="10">Probable 2-isopropylmalate synthase</fullName>
        <ecNumber evidence="3">2.3.3.13</ecNumber>
    </recommendedName>
    <alternativeName>
        <fullName evidence="9">Alpha-IPM synthase</fullName>
    </alternativeName>
</protein>
<dbReference type="SUPFAM" id="SSF51569">
    <property type="entry name" value="Aldolase"/>
    <property type="match status" value="1"/>
</dbReference>
<keyword evidence="5" id="KW-0028">Amino-acid biosynthesis</keyword>
<dbReference type="InterPro" id="IPR000891">
    <property type="entry name" value="PYR_CT"/>
</dbReference>
<dbReference type="InterPro" id="IPR002034">
    <property type="entry name" value="AIPM/Hcit_synth_CS"/>
</dbReference>
<dbReference type="SMART" id="SM00917">
    <property type="entry name" value="LeuA_dimer"/>
    <property type="match status" value="1"/>
</dbReference>
<dbReference type="GO" id="GO:0009097">
    <property type="term" value="P:isoleucine biosynthetic process"/>
    <property type="evidence" value="ECO:0007669"/>
    <property type="project" value="UniProtKB-KW"/>
</dbReference>
<dbReference type="PROSITE" id="PS50991">
    <property type="entry name" value="PYR_CT"/>
    <property type="match status" value="1"/>
</dbReference>
<comment type="pathway">
    <text evidence="2">Amino-acid biosynthesis; L-leucine biosynthesis; L-leucine from 3-methyl-2-oxobutanoate: step 1/4.</text>
</comment>
<keyword evidence="6" id="KW-0412">Isoleucine biosynthesis</keyword>
<keyword evidence="7 11" id="KW-0808">Transferase</keyword>
<evidence type="ECO:0000256" key="7">
    <source>
        <dbReference type="ARBA" id="ARBA00022679"/>
    </source>
</evidence>
<dbReference type="EMBL" id="CP091092">
    <property type="protein sequence ID" value="WFN36448.1"/>
    <property type="molecule type" value="Genomic_DNA"/>
</dbReference>
<dbReference type="Gene3D" id="3.20.20.70">
    <property type="entry name" value="Aldolase class I"/>
    <property type="match status" value="1"/>
</dbReference>
<dbReference type="InterPro" id="IPR036230">
    <property type="entry name" value="LeuA_allosteric_dom_sf"/>
</dbReference>
<dbReference type="FunFam" id="3.20.20.70:FF:000010">
    <property type="entry name" value="2-isopropylmalate synthase"/>
    <property type="match status" value="1"/>
</dbReference>
<dbReference type="FunFam" id="1.10.238.260:FF:000001">
    <property type="entry name" value="2-isopropylmalate synthase"/>
    <property type="match status" value="1"/>
</dbReference>
<evidence type="ECO:0000256" key="10">
    <source>
        <dbReference type="ARBA" id="ARBA00069691"/>
    </source>
</evidence>
<dbReference type="GO" id="GO:0003852">
    <property type="term" value="F:2-isopropylmalate synthase activity"/>
    <property type="evidence" value="ECO:0007669"/>
    <property type="project" value="UniProtKB-EC"/>
</dbReference>
<dbReference type="InterPro" id="IPR054691">
    <property type="entry name" value="LeuA/HCS_post-cat"/>
</dbReference>
<evidence type="ECO:0000313" key="14">
    <source>
        <dbReference type="Proteomes" id="UP001218895"/>
    </source>
</evidence>
<dbReference type="Pfam" id="PF00682">
    <property type="entry name" value="HMGL-like"/>
    <property type="match status" value="1"/>
</dbReference>
<evidence type="ECO:0000256" key="11">
    <source>
        <dbReference type="RuleBase" id="RU003523"/>
    </source>
</evidence>
<dbReference type="Proteomes" id="UP001218895">
    <property type="component" value="Chromosome"/>
</dbReference>
<evidence type="ECO:0000256" key="8">
    <source>
        <dbReference type="ARBA" id="ARBA00023304"/>
    </source>
</evidence>
<dbReference type="Gene3D" id="1.10.238.260">
    <property type="match status" value="1"/>
</dbReference>
<organism evidence="13 14">
    <name type="scientific">Methanomicrobium antiquum</name>
    <dbReference type="NCBI Taxonomy" id="487686"/>
    <lineage>
        <taxon>Archaea</taxon>
        <taxon>Methanobacteriati</taxon>
        <taxon>Methanobacteriota</taxon>
        <taxon>Stenosarchaea group</taxon>
        <taxon>Methanomicrobia</taxon>
        <taxon>Methanomicrobiales</taxon>
        <taxon>Methanomicrobiaceae</taxon>
        <taxon>Methanomicrobium</taxon>
    </lineage>
</organism>
<reference evidence="13" key="1">
    <citation type="submission" date="2022-01" db="EMBL/GenBank/DDBJ databases">
        <title>Complete genome of Methanomicrobium antiquum DSM 21220.</title>
        <authorList>
            <person name="Chen S.-C."/>
            <person name="You Y.-T."/>
            <person name="Zhou Y.-Z."/>
            <person name="Lai M.-C."/>
        </authorList>
    </citation>
    <scope>NUCLEOTIDE SEQUENCE</scope>
    <source>
        <strain evidence="13">DSM 21220</strain>
    </source>
</reference>
<dbReference type="EC" id="2.3.3.13" evidence="3"/>
<dbReference type="AlphaFoldDB" id="A0AAF0JTK5"/>
<sequence length="517" mass="55816">MEKSLRKWQIAFFGDKSIVDSEKAVTIFDTTLRDGEQTPGVSFTLEQKIKIAHQLSDIGVDVIEAGFPASSDVEFETVKKICEEGIRPKICGLARSVKSDVDRCIEAGVDMVHVFIPTSEIQRTHTIKKSHAEVLEITREIISYTRSKCSLVMFSPMDATRTDPKELIEVCRVADEAGATIINLPDTVGICTPSMMKPLVEMVRKNVKCRIDVHCHNDFGLAVANTIAAVEGGADQVQVTINGIGERAGNADIAQTVMIMESIYKIKTNIITERLVETSRLVSRFAQIPVLPIQPVVGENAFSHESGIHSHGVMANPGTFEPGIMTPEMVGHRRRLKLGKHVGKHAVKQMLMDANINPKDSELDIIVAKVKEVSGRGKKVTESDLYEIADSITGTGSQEKAVVLDDISIFTGNHAIPTASVRAIVNGRNLICSKTGDGPVDAAMKALLGIAPGNVLLKSYQVEAISGGSDALGCVTIEVEDDRGRIFDASASNSDIVIASAEAMVNALNVVYRTGSL</sequence>
<evidence type="ECO:0000256" key="2">
    <source>
        <dbReference type="ARBA" id="ARBA00004689"/>
    </source>
</evidence>
<dbReference type="InterPro" id="IPR050073">
    <property type="entry name" value="2-IPM_HCS-like"/>
</dbReference>
<dbReference type="GO" id="GO:0009098">
    <property type="term" value="P:L-leucine biosynthetic process"/>
    <property type="evidence" value="ECO:0007669"/>
    <property type="project" value="UniProtKB-KW"/>
</dbReference>
<evidence type="ECO:0000256" key="4">
    <source>
        <dbReference type="ARBA" id="ARBA00022430"/>
    </source>
</evidence>
<evidence type="ECO:0000313" key="13">
    <source>
        <dbReference type="EMBL" id="WFN36448.1"/>
    </source>
</evidence>
<keyword evidence="14" id="KW-1185">Reference proteome</keyword>
<name>A0AAF0JTK5_9EURY</name>
<accession>A0AAF0JTK5</accession>
<dbReference type="PROSITE" id="PS00815">
    <property type="entry name" value="AIPM_HOMOCIT_SYNTH_1"/>
    <property type="match status" value="1"/>
</dbReference>
<dbReference type="NCBIfam" id="NF002085">
    <property type="entry name" value="PRK00915.1-2"/>
    <property type="match status" value="1"/>
</dbReference>
<comment type="similarity">
    <text evidence="11">Belongs to the alpha-IPM synthase/homocitrate synthase family.</text>
</comment>
<dbReference type="PANTHER" id="PTHR10277">
    <property type="entry name" value="HOMOCITRATE SYNTHASE-RELATED"/>
    <property type="match status" value="1"/>
</dbReference>
<dbReference type="Pfam" id="PF22617">
    <property type="entry name" value="HCS_D2"/>
    <property type="match status" value="1"/>
</dbReference>
<dbReference type="RefSeq" id="WP_278099285.1">
    <property type="nucleotide sequence ID" value="NZ_CP091092.1"/>
</dbReference>
<evidence type="ECO:0000259" key="12">
    <source>
        <dbReference type="PROSITE" id="PS50991"/>
    </source>
</evidence>